<feature type="region of interest" description="Disordered" evidence="1">
    <location>
        <begin position="1"/>
        <end position="457"/>
    </location>
</feature>
<dbReference type="Proteomes" id="UP001385951">
    <property type="component" value="Unassembled WGS sequence"/>
</dbReference>
<feature type="compositionally biased region" description="Polar residues" evidence="1">
    <location>
        <begin position="157"/>
        <end position="169"/>
    </location>
</feature>
<feature type="compositionally biased region" description="Basic and acidic residues" evidence="1">
    <location>
        <begin position="200"/>
        <end position="296"/>
    </location>
</feature>
<sequence length="1410" mass="153569">MSSRRHRERSSSKKDDSQSFHIIHDWNRRPHNVEPGNPNPVQDKDKHHRSTRRAPDVLGELPASSASYPYHKSSASRDQSHYTQAAGPGYYNTGDYAAAPNPLSQVQPATMPVNGTAHPRDSEPYDYRSYMKAQKKSSKRSPPSSDEKTLAAEQARMAQSSQDTRQTAVPGSSAPQPPASTQSFWIPPTQPTRDPGTSTRHKDRDDERDRKRDKERRKEKDRDKERERERRKAQEEEQARELERQRDKERRREERRREKERAEQQKYDEERERRRQERRERKAKEEEARKRQETRPVEPPSATHASAANIIRHKTPRPDDRTSTRQPYSEQIPSSSSNIALPSTQYTPVPHATTTRPQASGDARRVVDYSTEREKRKHRTHRDRTQPNESGMSSSEQEHSGRERGARTAERRRDHFGDNPSGPSGSENERTGRQRVPRRQPPTDGYVDAPAHAPNMGQTALPVGHATFANHVPHVVSIRAGQGPADPQTPILPAKSHTVPAPTSRQLDSQGNDAGYTPVGLVRSSSIPHNAFLHPNAALSMTHQANLASSGHQHHGHGSGAAQRNETQGTALSNIHAPSALPSGTLEAPARPPSTRPPGHSVGPNNVQGYSYTKQQVKPSPPQASQILNSKADVSHLYPNPATDNQSTHVAKLSVYHSPDPPVSADLYVPNSKYTMPSHGQYQPAQNGTFSPQQGPEPAPGEDTPRAAPIPIPEPRRMYSSTPAPPSAPAPAPDQSPAQPYDPRSPKQNVPAPGQILSASPWQTSRSQISPGQMRSATLPNTQTHDSPSAAVHNVHPQASSRGAQLASQSTAVNGSTSSQSPRNAQVSSLRAAQGTGTPKHSPSGRLNPRNGSNDTISLPYVAKQSPSGTSTRPLNQTNIASAQSHAHAQSRPDTTTRGVTSMTSGYPDNARYRSQAPSSSYPLANSSSQPQSSTNVLSSNVNQTQANISSSVPHQSHSYARNPVQTTNPTSHLPTTDYPVRNHEPTITGYAPAQDYAQRSQPTPTPANTNGSSAAAIAAAYRSGTYHQEFGRPTEPASAPPTQTTHRIPPRSAPSPAPSARYYPNPQTTNTSRSAYPPAIAAPTPIRGQTYAVPETGRGRSTSTPAPSHLHSRTVSDSQAGNFTSRVAVAGHPSTPAPGKHHPPAIDTSLSPAPEQDPLRTPSSLAPSMLHRGNSFSSIRNAAPSITPSKEKESRKRGGFLGLFRSRSSPPKQAEVRPPVMPKETKNRSRANSQTTINGIAASVKNIVAPHPNHTPTMTHNRPSTVRPEHQVPQSAPPTQTTYQHIHQPHPIAAPTPIAAEQRMSSAKMFTPFRLLSKRHRTVSAASVEAQDGTAANTVVDSTRSSTAGRPSPPLRDPTVATIDWRDRGEAEQSVRKGSRRYRPGVTFDVDPDSVDQSLLRPSRQRNGA</sequence>
<keyword evidence="3" id="KW-1185">Reference proteome</keyword>
<feature type="compositionally biased region" description="Low complexity" evidence="1">
    <location>
        <begin position="1076"/>
        <end position="1087"/>
    </location>
</feature>
<accession>A0AAW0GQQ2</accession>
<feature type="compositionally biased region" description="Polar residues" evidence="1">
    <location>
        <begin position="603"/>
        <end position="625"/>
    </location>
</feature>
<feature type="compositionally biased region" description="Basic and acidic residues" evidence="1">
    <location>
        <begin position="1365"/>
        <end position="1376"/>
    </location>
</feature>
<feature type="compositionally biased region" description="Pro residues" evidence="1">
    <location>
        <begin position="723"/>
        <end position="734"/>
    </location>
</feature>
<feature type="region of interest" description="Disordered" evidence="1">
    <location>
        <begin position="1027"/>
        <end position="1235"/>
    </location>
</feature>
<name>A0AAW0GQQ2_9APHY</name>
<feature type="compositionally biased region" description="Polar residues" evidence="1">
    <location>
        <begin position="1273"/>
        <end position="1284"/>
    </location>
</feature>
<feature type="compositionally biased region" description="Low complexity" evidence="1">
    <location>
        <begin position="170"/>
        <end position="183"/>
    </location>
</feature>
<comment type="caution">
    <text evidence="2">The sequence shown here is derived from an EMBL/GenBank/DDBJ whole genome shotgun (WGS) entry which is preliminary data.</text>
</comment>
<feature type="compositionally biased region" description="Polar residues" evidence="1">
    <location>
        <begin position="892"/>
        <end position="907"/>
    </location>
</feature>
<dbReference type="EMBL" id="JASBNA010000003">
    <property type="protein sequence ID" value="KAK7693365.1"/>
    <property type="molecule type" value="Genomic_DNA"/>
</dbReference>
<gene>
    <name evidence="2" type="ORF">QCA50_002933</name>
</gene>
<proteinExistence type="predicted"/>
<feature type="compositionally biased region" description="Basic and acidic residues" evidence="1">
    <location>
        <begin position="362"/>
        <end position="374"/>
    </location>
</feature>
<feature type="region of interest" description="Disordered" evidence="1">
    <location>
        <begin position="1253"/>
        <end position="1284"/>
    </location>
</feature>
<feature type="compositionally biased region" description="Polar residues" evidence="1">
    <location>
        <begin position="564"/>
        <end position="573"/>
    </location>
</feature>
<protein>
    <submittedName>
        <fullName evidence="2">Uncharacterized protein</fullName>
    </submittedName>
</protein>
<feature type="compositionally biased region" description="Polar residues" evidence="1">
    <location>
        <begin position="672"/>
        <end position="694"/>
    </location>
</feature>
<feature type="compositionally biased region" description="Polar residues" evidence="1">
    <location>
        <begin position="324"/>
        <end position="358"/>
    </location>
</feature>
<feature type="region of interest" description="Disordered" evidence="1">
    <location>
        <begin position="1327"/>
        <end position="1410"/>
    </location>
</feature>
<feature type="compositionally biased region" description="Basic and acidic residues" evidence="1">
    <location>
        <begin position="9"/>
        <end position="32"/>
    </location>
</feature>
<feature type="region of interest" description="Disordered" evidence="1">
    <location>
        <begin position="664"/>
        <end position="980"/>
    </location>
</feature>
<feature type="compositionally biased region" description="Polar residues" evidence="1">
    <location>
        <begin position="1255"/>
        <end position="1265"/>
    </location>
</feature>
<feature type="compositionally biased region" description="Basic and acidic residues" evidence="1">
    <location>
        <begin position="396"/>
        <end position="417"/>
    </location>
</feature>
<feature type="compositionally biased region" description="Low complexity" evidence="1">
    <location>
        <begin position="881"/>
        <end position="890"/>
    </location>
</feature>
<organism evidence="2 3">
    <name type="scientific">Cerrena zonata</name>
    <dbReference type="NCBI Taxonomy" id="2478898"/>
    <lineage>
        <taxon>Eukaryota</taxon>
        <taxon>Fungi</taxon>
        <taxon>Dikarya</taxon>
        <taxon>Basidiomycota</taxon>
        <taxon>Agaricomycotina</taxon>
        <taxon>Agaricomycetes</taxon>
        <taxon>Polyporales</taxon>
        <taxon>Cerrenaceae</taxon>
        <taxon>Cerrena</taxon>
    </lineage>
</organism>
<feature type="compositionally biased region" description="Polar residues" evidence="1">
    <location>
        <begin position="865"/>
        <end position="880"/>
    </location>
</feature>
<feature type="compositionally biased region" description="Polar residues" evidence="1">
    <location>
        <begin position="1066"/>
        <end position="1075"/>
    </location>
</feature>
<feature type="compositionally biased region" description="Polar residues" evidence="1">
    <location>
        <begin position="932"/>
        <end position="975"/>
    </location>
</feature>
<feature type="compositionally biased region" description="Polar residues" evidence="1">
    <location>
        <begin position="1114"/>
        <end position="1126"/>
    </location>
</feature>
<evidence type="ECO:0000313" key="3">
    <source>
        <dbReference type="Proteomes" id="UP001385951"/>
    </source>
</evidence>
<feature type="region of interest" description="Disordered" evidence="1">
    <location>
        <begin position="546"/>
        <end position="625"/>
    </location>
</feature>
<reference evidence="2 3" key="1">
    <citation type="submission" date="2022-09" db="EMBL/GenBank/DDBJ databases">
        <authorList>
            <person name="Palmer J.M."/>
        </authorList>
    </citation>
    <scope>NUCLEOTIDE SEQUENCE [LARGE SCALE GENOMIC DNA]</scope>
    <source>
        <strain evidence="2 3">DSM 7382</strain>
    </source>
</reference>
<feature type="compositionally biased region" description="Polar residues" evidence="1">
    <location>
        <begin position="797"/>
        <end position="841"/>
    </location>
</feature>
<feature type="compositionally biased region" description="Low complexity" evidence="1">
    <location>
        <begin position="918"/>
        <end position="931"/>
    </location>
</feature>
<feature type="compositionally biased region" description="Polar residues" evidence="1">
    <location>
        <begin position="1175"/>
        <end position="1189"/>
    </location>
</feature>
<feature type="compositionally biased region" description="Polar residues" evidence="1">
    <location>
        <begin position="757"/>
        <end position="787"/>
    </location>
</feature>
<evidence type="ECO:0000313" key="2">
    <source>
        <dbReference type="EMBL" id="KAK7693365.1"/>
    </source>
</evidence>
<evidence type="ECO:0000256" key="1">
    <source>
        <dbReference type="SAM" id="MobiDB-lite"/>
    </source>
</evidence>
<feature type="compositionally biased region" description="Polar residues" evidence="1">
    <location>
        <begin position="1335"/>
        <end position="1350"/>
    </location>
</feature>